<feature type="domain" description="SWIM-type" evidence="5">
    <location>
        <begin position="10"/>
        <end position="42"/>
    </location>
</feature>
<dbReference type="PANTHER" id="PTHR31973">
    <property type="entry name" value="POLYPROTEIN, PUTATIVE-RELATED"/>
    <property type="match status" value="1"/>
</dbReference>
<evidence type="ECO:0000256" key="1">
    <source>
        <dbReference type="ARBA" id="ARBA00022723"/>
    </source>
</evidence>
<keyword evidence="7" id="KW-1185">Reference proteome</keyword>
<evidence type="ECO:0000256" key="2">
    <source>
        <dbReference type="ARBA" id="ARBA00022771"/>
    </source>
</evidence>
<accession>A0AAD5G5I3</accession>
<reference evidence="6" key="1">
    <citation type="submission" date="2022-06" db="EMBL/GenBank/DDBJ databases">
        <title>Uncovering the hologenomic basis of an extraordinary plant invasion.</title>
        <authorList>
            <person name="Bieker V.C."/>
            <person name="Martin M.D."/>
            <person name="Gilbert T."/>
            <person name="Hodgins K."/>
            <person name="Battlay P."/>
            <person name="Petersen B."/>
            <person name="Wilson J."/>
        </authorList>
    </citation>
    <scope>NUCLEOTIDE SEQUENCE</scope>
    <source>
        <strain evidence="6">AA19_3_7</strain>
        <tissue evidence="6">Leaf</tissue>
    </source>
</reference>
<evidence type="ECO:0000259" key="5">
    <source>
        <dbReference type="PROSITE" id="PS50966"/>
    </source>
</evidence>
<keyword evidence="3" id="KW-0862">Zinc</keyword>
<dbReference type="Proteomes" id="UP001206925">
    <property type="component" value="Unassembled WGS sequence"/>
</dbReference>
<dbReference type="InterPro" id="IPR007527">
    <property type="entry name" value="Znf_SWIM"/>
</dbReference>
<evidence type="ECO:0000313" key="6">
    <source>
        <dbReference type="EMBL" id="KAI7729489.1"/>
    </source>
</evidence>
<dbReference type="PANTHER" id="PTHR31973:SF190">
    <property type="entry name" value="MULE TRANSPOSASE DOMAIN-CONTAINING PROTEIN"/>
    <property type="match status" value="1"/>
</dbReference>
<keyword evidence="1" id="KW-0479">Metal-binding</keyword>
<dbReference type="EMBL" id="JAMZMK010010991">
    <property type="protein sequence ID" value="KAI7729489.1"/>
    <property type="molecule type" value="Genomic_DNA"/>
</dbReference>
<dbReference type="SMART" id="SM00575">
    <property type="entry name" value="ZnF_PMZ"/>
    <property type="match status" value="1"/>
</dbReference>
<evidence type="ECO:0000256" key="4">
    <source>
        <dbReference type="PROSITE-ProRule" id="PRU00325"/>
    </source>
</evidence>
<dbReference type="PROSITE" id="PS50966">
    <property type="entry name" value="ZF_SWIM"/>
    <property type="match status" value="1"/>
</dbReference>
<protein>
    <recommendedName>
        <fullName evidence="5">SWIM-type domain-containing protein</fullName>
    </recommendedName>
</protein>
<evidence type="ECO:0000313" key="7">
    <source>
        <dbReference type="Proteomes" id="UP001206925"/>
    </source>
</evidence>
<comment type="caution">
    <text evidence="6">The sequence shown here is derived from an EMBL/GenBank/DDBJ whole genome shotgun (WGS) entry which is preliminary data.</text>
</comment>
<dbReference type="GO" id="GO:0008270">
    <property type="term" value="F:zinc ion binding"/>
    <property type="evidence" value="ECO:0007669"/>
    <property type="project" value="UniProtKB-KW"/>
</dbReference>
<keyword evidence="2 4" id="KW-0863">Zinc-finger</keyword>
<sequence>MGGINMVDTRVVDLEQKTCACRGWEITGMPCRHVVAALWFKSTNGGRVGALESWVNPVYTIERWRQIYSFKINPINGRALWPKCDVPTTLLPPNHHTKWVDQRK</sequence>
<dbReference type="InterPro" id="IPR006564">
    <property type="entry name" value="Znf_PMZ"/>
</dbReference>
<gene>
    <name evidence="6" type="ORF">M8C21_014854</name>
</gene>
<proteinExistence type="predicted"/>
<organism evidence="6 7">
    <name type="scientific">Ambrosia artemisiifolia</name>
    <name type="common">Common ragweed</name>
    <dbReference type="NCBI Taxonomy" id="4212"/>
    <lineage>
        <taxon>Eukaryota</taxon>
        <taxon>Viridiplantae</taxon>
        <taxon>Streptophyta</taxon>
        <taxon>Embryophyta</taxon>
        <taxon>Tracheophyta</taxon>
        <taxon>Spermatophyta</taxon>
        <taxon>Magnoliopsida</taxon>
        <taxon>eudicotyledons</taxon>
        <taxon>Gunneridae</taxon>
        <taxon>Pentapetalae</taxon>
        <taxon>asterids</taxon>
        <taxon>campanulids</taxon>
        <taxon>Asterales</taxon>
        <taxon>Asteraceae</taxon>
        <taxon>Asteroideae</taxon>
        <taxon>Heliantheae alliance</taxon>
        <taxon>Heliantheae</taxon>
        <taxon>Ambrosia</taxon>
    </lineage>
</organism>
<name>A0AAD5G5I3_AMBAR</name>
<evidence type="ECO:0000256" key="3">
    <source>
        <dbReference type="ARBA" id="ARBA00022833"/>
    </source>
</evidence>
<dbReference type="AlphaFoldDB" id="A0AAD5G5I3"/>
<dbReference type="Pfam" id="PF04434">
    <property type="entry name" value="SWIM"/>
    <property type="match status" value="1"/>
</dbReference>